<feature type="domain" description="RNA polymerase sigma factor 70 region 4 type 2" evidence="7">
    <location>
        <begin position="107"/>
        <end position="156"/>
    </location>
</feature>
<evidence type="ECO:0000256" key="2">
    <source>
        <dbReference type="ARBA" id="ARBA00023015"/>
    </source>
</evidence>
<dbReference type="InterPro" id="IPR013325">
    <property type="entry name" value="RNA_pol_sigma_r2"/>
</dbReference>
<name>A0ABT1QTR9_9GAMM</name>
<keyword evidence="5" id="KW-0804">Transcription</keyword>
<evidence type="ECO:0000313" key="8">
    <source>
        <dbReference type="EMBL" id="MCQ4165697.1"/>
    </source>
</evidence>
<sequence>MSRPDASLDAIVSAHGAAIARIVAAFEANAARRDELGQEILLAIWQSLARFRGESSLKTFVLRIAHNRAVDHALQASRDLAREEVPEDLPDPLHGPEHSAGLQQRGERLAAIVRRLPLAQRQLVTLALEGLSHEEIGSLLGISVGNVAVRLNRARKYITQQMGETA</sequence>
<dbReference type="InterPro" id="IPR014284">
    <property type="entry name" value="RNA_pol_sigma-70_dom"/>
</dbReference>
<evidence type="ECO:0000259" key="6">
    <source>
        <dbReference type="Pfam" id="PF04542"/>
    </source>
</evidence>
<evidence type="ECO:0000256" key="3">
    <source>
        <dbReference type="ARBA" id="ARBA00023082"/>
    </source>
</evidence>
<comment type="similarity">
    <text evidence="1">Belongs to the sigma-70 factor family. ECF subfamily.</text>
</comment>
<dbReference type="EMBL" id="JANFQO010000011">
    <property type="protein sequence ID" value="MCQ4165697.1"/>
    <property type="molecule type" value="Genomic_DNA"/>
</dbReference>
<keyword evidence="9" id="KW-1185">Reference proteome</keyword>
<dbReference type="SUPFAM" id="SSF88946">
    <property type="entry name" value="Sigma2 domain of RNA polymerase sigma factors"/>
    <property type="match status" value="1"/>
</dbReference>
<keyword evidence="3" id="KW-0731">Sigma factor</keyword>
<dbReference type="Proteomes" id="UP001165498">
    <property type="component" value="Unassembled WGS sequence"/>
</dbReference>
<dbReference type="InterPro" id="IPR007627">
    <property type="entry name" value="RNA_pol_sigma70_r2"/>
</dbReference>
<gene>
    <name evidence="8" type="ORF">NM961_13335</name>
</gene>
<organism evidence="8 9">
    <name type="scientific">Tahibacter harae</name>
    <dbReference type="NCBI Taxonomy" id="2963937"/>
    <lineage>
        <taxon>Bacteria</taxon>
        <taxon>Pseudomonadati</taxon>
        <taxon>Pseudomonadota</taxon>
        <taxon>Gammaproteobacteria</taxon>
        <taxon>Lysobacterales</taxon>
        <taxon>Rhodanobacteraceae</taxon>
        <taxon>Tahibacter</taxon>
    </lineage>
</organism>
<dbReference type="Pfam" id="PF04542">
    <property type="entry name" value="Sigma70_r2"/>
    <property type="match status" value="1"/>
</dbReference>
<dbReference type="CDD" id="cd06171">
    <property type="entry name" value="Sigma70_r4"/>
    <property type="match status" value="1"/>
</dbReference>
<dbReference type="InterPro" id="IPR013249">
    <property type="entry name" value="RNA_pol_sigma70_r4_t2"/>
</dbReference>
<dbReference type="PANTHER" id="PTHR43133:SF8">
    <property type="entry name" value="RNA POLYMERASE SIGMA FACTOR HI_1459-RELATED"/>
    <property type="match status" value="1"/>
</dbReference>
<dbReference type="InterPro" id="IPR036388">
    <property type="entry name" value="WH-like_DNA-bd_sf"/>
</dbReference>
<feature type="domain" description="RNA polymerase sigma-70 region 2" evidence="6">
    <location>
        <begin position="12"/>
        <end position="78"/>
    </location>
</feature>
<dbReference type="PANTHER" id="PTHR43133">
    <property type="entry name" value="RNA POLYMERASE ECF-TYPE SIGMA FACTO"/>
    <property type="match status" value="1"/>
</dbReference>
<evidence type="ECO:0000256" key="5">
    <source>
        <dbReference type="ARBA" id="ARBA00023163"/>
    </source>
</evidence>
<dbReference type="InterPro" id="IPR013324">
    <property type="entry name" value="RNA_pol_sigma_r3/r4-like"/>
</dbReference>
<dbReference type="NCBIfam" id="TIGR02937">
    <property type="entry name" value="sigma70-ECF"/>
    <property type="match status" value="1"/>
</dbReference>
<accession>A0ABT1QTR9</accession>
<dbReference type="Gene3D" id="1.10.1740.10">
    <property type="match status" value="1"/>
</dbReference>
<comment type="caution">
    <text evidence="8">The sequence shown here is derived from an EMBL/GenBank/DDBJ whole genome shotgun (WGS) entry which is preliminary data.</text>
</comment>
<dbReference type="InterPro" id="IPR039425">
    <property type="entry name" value="RNA_pol_sigma-70-like"/>
</dbReference>
<dbReference type="Pfam" id="PF08281">
    <property type="entry name" value="Sigma70_r4_2"/>
    <property type="match status" value="1"/>
</dbReference>
<keyword evidence="4" id="KW-0238">DNA-binding</keyword>
<protein>
    <submittedName>
        <fullName evidence="8">Sigma-70 family RNA polymerase sigma factor</fullName>
    </submittedName>
</protein>
<dbReference type="SUPFAM" id="SSF88659">
    <property type="entry name" value="Sigma3 and sigma4 domains of RNA polymerase sigma factors"/>
    <property type="match status" value="1"/>
</dbReference>
<reference evidence="8" key="1">
    <citation type="submission" date="2022-07" db="EMBL/GenBank/DDBJ databases">
        <title>Tahibacter sp., a new gammaproteobacterium isolated from the silt sample collected at pig farm.</title>
        <authorList>
            <person name="Chen H."/>
        </authorList>
    </citation>
    <scope>NUCLEOTIDE SEQUENCE</scope>
    <source>
        <strain evidence="8">P2K</strain>
    </source>
</reference>
<proteinExistence type="inferred from homology"/>
<evidence type="ECO:0000313" key="9">
    <source>
        <dbReference type="Proteomes" id="UP001165498"/>
    </source>
</evidence>
<evidence type="ECO:0000256" key="4">
    <source>
        <dbReference type="ARBA" id="ARBA00023125"/>
    </source>
</evidence>
<dbReference type="Gene3D" id="1.10.10.10">
    <property type="entry name" value="Winged helix-like DNA-binding domain superfamily/Winged helix DNA-binding domain"/>
    <property type="match status" value="1"/>
</dbReference>
<dbReference type="RefSeq" id="WP_255914887.1">
    <property type="nucleotide sequence ID" value="NZ_JANFQO010000011.1"/>
</dbReference>
<evidence type="ECO:0000259" key="7">
    <source>
        <dbReference type="Pfam" id="PF08281"/>
    </source>
</evidence>
<evidence type="ECO:0000256" key="1">
    <source>
        <dbReference type="ARBA" id="ARBA00010641"/>
    </source>
</evidence>
<keyword evidence="2" id="KW-0805">Transcription regulation</keyword>